<protein>
    <submittedName>
        <fullName evidence="3">L-rhamnono-gamma-lactonase</fullName>
    </submittedName>
</protein>
<evidence type="ECO:0000256" key="1">
    <source>
        <dbReference type="ARBA" id="ARBA00038310"/>
    </source>
</evidence>
<accession>A0A559MFA5</accession>
<name>A0A559MFA5_9HELO</name>
<dbReference type="EMBL" id="QGML01000496">
    <property type="protein sequence ID" value="TVY91651.1"/>
    <property type="molecule type" value="Genomic_DNA"/>
</dbReference>
<sequence length="380" mass="42541">MAYPIIDSHIHLFPESELDTLAWNSPTSPFYKQHSLAEYAAATGSPSNLEGFIFLETDRKNDLETGLEDGTGWEMPLMEVEWLKRIALGTPKEGEGHTEADKKLCLAIIPWAPLPSGAKGLEKYVGEVKKHAGESFKKIRGFRYLVQDKPKGVMLQDDFIEGLKWLGKNGYVFDLGVDQHSGGKWQLEEAVAMIEKAHDGVPEAEKVTFIINHLCKPDLAVYNQTDPAFVAWRTAMFTLSKCSKTYMKLSGCFSEMPESLKNAPVLEIFAALQPYLVVILATFGPFRIMFGSDWPVCTAGVNDAWKKWKEVVEKLCYLASLTQEDQIMIWSGTAIKAYGINELILKEYVKSVSGTAASFIVTFLFYHFLPEKLPPGHSQI</sequence>
<dbReference type="Proteomes" id="UP000315522">
    <property type="component" value="Unassembled WGS sequence"/>
</dbReference>
<organism evidence="3 4">
    <name type="scientific">Lachnellula willkommii</name>
    <dbReference type="NCBI Taxonomy" id="215461"/>
    <lineage>
        <taxon>Eukaryota</taxon>
        <taxon>Fungi</taxon>
        <taxon>Dikarya</taxon>
        <taxon>Ascomycota</taxon>
        <taxon>Pezizomycotina</taxon>
        <taxon>Leotiomycetes</taxon>
        <taxon>Helotiales</taxon>
        <taxon>Lachnaceae</taxon>
        <taxon>Lachnellula</taxon>
    </lineage>
</organism>
<dbReference type="GO" id="GO:0016787">
    <property type="term" value="F:hydrolase activity"/>
    <property type="evidence" value="ECO:0007669"/>
    <property type="project" value="InterPro"/>
</dbReference>
<dbReference type="InterPro" id="IPR052350">
    <property type="entry name" value="Metallo-dep_Lactonases"/>
</dbReference>
<feature type="domain" description="Amidohydrolase-related" evidence="2">
    <location>
        <begin position="138"/>
        <end position="340"/>
    </location>
</feature>
<dbReference type="InterPro" id="IPR032466">
    <property type="entry name" value="Metal_Hydrolase"/>
</dbReference>
<comment type="caution">
    <text evidence="3">The sequence shown here is derived from an EMBL/GenBank/DDBJ whole genome shotgun (WGS) entry which is preliminary data.</text>
</comment>
<gene>
    <name evidence="3" type="primary">LRA2</name>
    <name evidence="3" type="ORF">LAWI1_G001664</name>
</gene>
<dbReference type="PANTHER" id="PTHR43569:SF2">
    <property type="entry name" value="AMIDOHYDROLASE-RELATED DOMAIN-CONTAINING PROTEIN"/>
    <property type="match status" value="1"/>
</dbReference>
<comment type="similarity">
    <text evidence="1">Belongs to the metallo-dependent hydrolases superfamily.</text>
</comment>
<keyword evidence="4" id="KW-1185">Reference proteome</keyword>
<dbReference type="PANTHER" id="PTHR43569">
    <property type="entry name" value="AMIDOHYDROLASE"/>
    <property type="match status" value="1"/>
</dbReference>
<dbReference type="AlphaFoldDB" id="A0A559MFA5"/>
<evidence type="ECO:0000313" key="3">
    <source>
        <dbReference type="EMBL" id="TVY91651.1"/>
    </source>
</evidence>
<reference evidence="3 4" key="1">
    <citation type="submission" date="2018-05" db="EMBL/GenBank/DDBJ databases">
        <title>Genome sequencing and assembly of the regulated plant pathogen Lachnellula willkommii and related sister species for the development of diagnostic species identification markers.</title>
        <authorList>
            <person name="Giroux E."/>
            <person name="Bilodeau G."/>
        </authorList>
    </citation>
    <scope>NUCLEOTIDE SEQUENCE [LARGE SCALE GENOMIC DNA]</scope>
    <source>
        <strain evidence="3 4">CBS 172.35</strain>
    </source>
</reference>
<dbReference type="Gene3D" id="3.20.20.140">
    <property type="entry name" value="Metal-dependent hydrolases"/>
    <property type="match status" value="1"/>
</dbReference>
<evidence type="ECO:0000313" key="4">
    <source>
        <dbReference type="Proteomes" id="UP000315522"/>
    </source>
</evidence>
<dbReference type="SUPFAM" id="SSF51556">
    <property type="entry name" value="Metallo-dependent hydrolases"/>
    <property type="match status" value="1"/>
</dbReference>
<dbReference type="InterPro" id="IPR006680">
    <property type="entry name" value="Amidohydro-rel"/>
</dbReference>
<dbReference type="Pfam" id="PF04909">
    <property type="entry name" value="Amidohydro_2"/>
    <property type="match status" value="1"/>
</dbReference>
<proteinExistence type="inferred from homology"/>
<evidence type="ECO:0000259" key="2">
    <source>
        <dbReference type="Pfam" id="PF04909"/>
    </source>
</evidence>